<feature type="transmembrane region" description="Helical" evidence="1">
    <location>
        <begin position="48"/>
        <end position="71"/>
    </location>
</feature>
<evidence type="ECO:0008006" key="4">
    <source>
        <dbReference type="Google" id="ProtNLM"/>
    </source>
</evidence>
<keyword evidence="1" id="KW-0472">Membrane</keyword>
<evidence type="ECO:0000256" key="1">
    <source>
        <dbReference type="SAM" id="Phobius"/>
    </source>
</evidence>
<keyword evidence="1" id="KW-1133">Transmembrane helix</keyword>
<name>A0ABW7F945_9BURK</name>
<dbReference type="Proteomes" id="UP001606210">
    <property type="component" value="Unassembled WGS sequence"/>
</dbReference>
<gene>
    <name evidence="2" type="ORF">ACG00Y_24710</name>
</gene>
<dbReference type="RefSeq" id="WP_394483583.1">
    <property type="nucleotide sequence ID" value="NZ_JBIGHV010000011.1"/>
</dbReference>
<sequence>MSELNFALTLLIAIAGPILAISYLRPILVPVLNALCVEPMPGAIGAHFWVRSAYVLAVAGTLVLSLLFGDFQGEPLAAVHRALLLAAGGCFISIALITHRVWTPVQARLAKPAVAAPRSPIAATAASDRWV</sequence>
<proteinExistence type="predicted"/>
<evidence type="ECO:0000313" key="3">
    <source>
        <dbReference type="Proteomes" id="UP001606210"/>
    </source>
</evidence>
<protein>
    <recommendedName>
        <fullName evidence="4">DUF4345 domain-containing protein</fullName>
    </recommendedName>
</protein>
<evidence type="ECO:0000313" key="2">
    <source>
        <dbReference type="EMBL" id="MFG6433138.1"/>
    </source>
</evidence>
<comment type="caution">
    <text evidence="2">The sequence shown here is derived from an EMBL/GenBank/DDBJ whole genome shotgun (WGS) entry which is preliminary data.</text>
</comment>
<reference evidence="2 3" key="1">
    <citation type="submission" date="2024-08" db="EMBL/GenBank/DDBJ databases">
        <authorList>
            <person name="Lu H."/>
        </authorList>
    </citation>
    <scope>NUCLEOTIDE SEQUENCE [LARGE SCALE GENOMIC DNA]</scope>
    <source>
        <strain evidence="2 3">LYH14W</strain>
    </source>
</reference>
<feature type="transmembrane region" description="Helical" evidence="1">
    <location>
        <begin position="83"/>
        <end position="102"/>
    </location>
</feature>
<keyword evidence="1" id="KW-0812">Transmembrane</keyword>
<accession>A0ABW7F945</accession>
<organism evidence="2 3">
    <name type="scientific">Pelomonas parva</name>
    <dbReference type="NCBI Taxonomy" id="3299032"/>
    <lineage>
        <taxon>Bacteria</taxon>
        <taxon>Pseudomonadati</taxon>
        <taxon>Pseudomonadota</taxon>
        <taxon>Betaproteobacteria</taxon>
        <taxon>Burkholderiales</taxon>
        <taxon>Sphaerotilaceae</taxon>
        <taxon>Roseateles</taxon>
    </lineage>
</organism>
<keyword evidence="3" id="KW-1185">Reference proteome</keyword>
<dbReference type="EMBL" id="JBIGHV010000011">
    <property type="protein sequence ID" value="MFG6433138.1"/>
    <property type="molecule type" value="Genomic_DNA"/>
</dbReference>